<dbReference type="eggNOG" id="KOG2906">
    <property type="taxonomic scope" value="Eukaryota"/>
</dbReference>
<feature type="binding site" evidence="9">
    <location>
        <position position="106"/>
    </location>
    <ligand>
        <name>Zn(2+)</name>
        <dbReference type="ChEBI" id="CHEBI:29105"/>
        <label>2</label>
    </ligand>
</feature>
<keyword evidence="3 9" id="KW-0479">Metal-binding</keyword>
<gene>
    <name evidence="13" type="ORF">AMSG_04668</name>
</gene>
<comment type="function">
    <text evidence="8">DNA-dependent RNA polymerase catalyzes the transcription of DNA into RNA using the four ribonucleoside triphosphates as substrates.</text>
</comment>
<dbReference type="PIRSF" id="PIRSF005586">
    <property type="entry name" value="RNApol_RpoM"/>
    <property type="match status" value="1"/>
</dbReference>
<dbReference type="OrthoDB" id="282152at2759"/>
<dbReference type="AlphaFoldDB" id="A0A0L0DC89"/>
<feature type="domain" description="TFIIS-type" evidence="12">
    <location>
        <begin position="71"/>
        <end position="111"/>
    </location>
</feature>
<dbReference type="GO" id="GO:0006386">
    <property type="term" value="P:termination of RNA polymerase III transcription"/>
    <property type="evidence" value="ECO:0007669"/>
    <property type="project" value="TreeGrafter"/>
</dbReference>
<dbReference type="InterPro" id="IPR001222">
    <property type="entry name" value="Znf_TFIIS"/>
</dbReference>
<dbReference type="PROSITE" id="PS51133">
    <property type="entry name" value="ZF_TFIIS_2"/>
    <property type="match status" value="1"/>
</dbReference>
<keyword evidence="2 8" id="KW-0240">DNA-directed RNA polymerase</keyword>
<evidence type="ECO:0000313" key="13">
    <source>
        <dbReference type="EMBL" id="KNC48923.1"/>
    </source>
</evidence>
<dbReference type="CDD" id="cd10509">
    <property type="entry name" value="Zn-ribbon_RPC11"/>
    <property type="match status" value="1"/>
</dbReference>
<dbReference type="GO" id="GO:0003676">
    <property type="term" value="F:nucleic acid binding"/>
    <property type="evidence" value="ECO:0007669"/>
    <property type="project" value="InterPro"/>
</dbReference>
<dbReference type="InterPro" id="IPR001529">
    <property type="entry name" value="Zn_ribbon_RPB9"/>
</dbReference>
<feature type="zinc finger region" description="C4-type" evidence="10">
    <location>
        <begin position="4"/>
        <end position="35"/>
    </location>
</feature>
<evidence type="ECO:0000256" key="11">
    <source>
        <dbReference type="RuleBase" id="RU003474"/>
    </source>
</evidence>
<comment type="similarity">
    <text evidence="8 11">Belongs to the archaeal rpoM/eukaryotic RPA12/RPB9/RPC11 RNA polymerase family.</text>
</comment>
<reference evidence="13 14" key="1">
    <citation type="submission" date="2010-05" db="EMBL/GenBank/DDBJ databases">
        <title>The Genome Sequence of Thecamonas trahens ATCC 50062.</title>
        <authorList>
            <consortium name="The Broad Institute Genome Sequencing Platform"/>
            <person name="Russ C."/>
            <person name="Cuomo C."/>
            <person name="Shea T."/>
            <person name="Young S.K."/>
            <person name="Zeng Q."/>
            <person name="Koehrsen M."/>
            <person name="Haas B."/>
            <person name="Borodovsky M."/>
            <person name="Guigo R."/>
            <person name="Alvarado L."/>
            <person name="Berlin A."/>
            <person name="Bochicchio J."/>
            <person name="Borenstein D."/>
            <person name="Chapman S."/>
            <person name="Chen Z."/>
            <person name="Freedman E."/>
            <person name="Gellesch M."/>
            <person name="Goldberg J."/>
            <person name="Griggs A."/>
            <person name="Gujja S."/>
            <person name="Heilman E."/>
            <person name="Heiman D."/>
            <person name="Hepburn T."/>
            <person name="Howarth C."/>
            <person name="Jen D."/>
            <person name="Larson L."/>
            <person name="Mehta T."/>
            <person name="Park D."/>
            <person name="Pearson M."/>
            <person name="Roberts A."/>
            <person name="Saif S."/>
            <person name="Shenoy N."/>
            <person name="Sisk P."/>
            <person name="Stolte C."/>
            <person name="Sykes S."/>
            <person name="Thomson T."/>
            <person name="Walk T."/>
            <person name="White J."/>
            <person name="Yandava C."/>
            <person name="Burger G."/>
            <person name="Gray M.W."/>
            <person name="Holland P.W.H."/>
            <person name="King N."/>
            <person name="Lang F.B.F."/>
            <person name="Roger A.J."/>
            <person name="Ruiz-Trillo I."/>
            <person name="Lander E."/>
            <person name="Nusbaum C."/>
        </authorList>
    </citation>
    <scope>NUCLEOTIDE SEQUENCE [LARGE SCALE GENOMIC DNA]</scope>
    <source>
        <strain evidence="13 14">ATCC 50062</strain>
    </source>
</reference>
<dbReference type="EMBL" id="GL349452">
    <property type="protein sequence ID" value="KNC48923.1"/>
    <property type="molecule type" value="Genomic_DNA"/>
</dbReference>
<keyword evidence="4 10" id="KW-0863">Zinc-finger</keyword>
<evidence type="ECO:0000256" key="8">
    <source>
        <dbReference type="PIRNR" id="PIRNR005586"/>
    </source>
</evidence>
<evidence type="ECO:0000256" key="1">
    <source>
        <dbReference type="ARBA" id="ARBA00004123"/>
    </source>
</evidence>
<feature type="binding site" evidence="9">
    <location>
        <position position="4"/>
    </location>
    <ligand>
        <name>Zn(2+)</name>
        <dbReference type="ChEBI" id="CHEBI:29105"/>
        <label>1</label>
    </ligand>
</feature>
<dbReference type="Gene3D" id="2.20.25.10">
    <property type="match status" value="1"/>
</dbReference>
<protein>
    <recommendedName>
        <fullName evidence="8">DNA-directed RNA polymerase subunit</fullName>
    </recommendedName>
</protein>
<feature type="binding site" evidence="9">
    <location>
        <position position="32"/>
    </location>
    <ligand>
        <name>Zn(2+)</name>
        <dbReference type="ChEBI" id="CHEBI:29105"/>
        <label>1</label>
    </ligand>
</feature>
<dbReference type="Pfam" id="PF01096">
    <property type="entry name" value="Zn_ribbon_TFIIS"/>
    <property type="match status" value="1"/>
</dbReference>
<dbReference type="FunFam" id="2.20.25.10:FF:000005">
    <property type="entry name" value="DNA-directed RNA polymerase subunit"/>
    <property type="match status" value="1"/>
</dbReference>
<dbReference type="GO" id="GO:0003899">
    <property type="term" value="F:DNA-directed RNA polymerase activity"/>
    <property type="evidence" value="ECO:0007669"/>
    <property type="project" value="InterPro"/>
</dbReference>
<dbReference type="SMART" id="SM00440">
    <property type="entry name" value="ZnF_C2C2"/>
    <property type="match status" value="1"/>
</dbReference>
<dbReference type="PANTHER" id="PTHR11239">
    <property type="entry name" value="DNA-DIRECTED RNA POLYMERASE"/>
    <property type="match status" value="1"/>
</dbReference>
<keyword evidence="5 9" id="KW-0862">Zinc</keyword>
<evidence type="ECO:0000259" key="12">
    <source>
        <dbReference type="PROSITE" id="PS51133"/>
    </source>
</evidence>
<evidence type="ECO:0000256" key="6">
    <source>
        <dbReference type="ARBA" id="ARBA00023163"/>
    </source>
</evidence>
<dbReference type="Proteomes" id="UP000054408">
    <property type="component" value="Unassembled WGS sequence"/>
</dbReference>
<comment type="subcellular location">
    <subcellularLocation>
        <location evidence="1 8">Nucleus</location>
    </subcellularLocation>
</comment>
<dbReference type="PANTHER" id="PTHR11239:SF12">
    <property type="entry name" value="DNA-DIRECTED RNA POLYMERASE III SUBUNIT RPC10"/>
    <property type="match status" value="1"/>
</dbReference>
<evidence type="ECO:0000256" key="9">
    <source>
        <dbReference type="PIRSR" id="PIRSR005586-1"/>
    </source>
</evidence>
<evidence type="ECO:0000256" key="2">
    <source>
        <dbReference type="ARBA" id="ARBA00022478"/>
    </source>
</evidence>
<evidence type="ECO:0000256" key="3">
    <source>
        <dbReference type="ARBA" id="ARBA00022723"/>
    </source>
</evidence>
<proteinExistence type="inferred from homology"/>
<dbReference type="PROSITE" id="PS00466">
    <property type="entry name" value="ZF_TFIIS_1"/>
    <property type="match status" value="1"/>
</dbReference>
<dbReference type="InterPro" id="IPR012164">
    <property type="entry name" value="Rpa12/Rpb9/Rpc10/TFS"/>
</dbReference>
<evidence type="ECO:0000256" key="7">
    <source>
        <dbReference type="ARBA" id="ARBA00023242"/>
    </source>
</evidence>
<dbReference type="GO" id="GO:0005666">
    <property type="term" value="C:RNA polymerase III complex"/>
    <property type="evidence" value="ECO:0007669"/>
    <property type="project" value="TreeGrafter"/>
</dbReference>
<keyword evidence="7 8" id="KW-0539">Nucleus</keyword>
<dbReference type="SUPFAM" id="SSF57783">
    <property type="entry name" value="Zinc beta-ribbon"/>
    <property type="match status" value="1"/>
</dbReference>
<dbReference type="OMA" id="MEFCDEC"/>
<evidence type="ECO:0000256" key="5">
    <source>
        <dbReference type="ARBA" id="ARBA00022833"/>
    </source>
</evidence>
<feature type="binding site" evidence="9">
    <location>
        <position position="78"/>
    </location>
    <ligand>
        <name>Zn(2+)</name>
        <dbReference type="ChEBI" id="CHEBI:29105"/>
        <label>2</label>
    </ligand>
</feature>
<keyword evidence="6 8" id="KW-0804">Transcription</keyword>
<dbReference type="GO" id="GO:0008270">
    <property type="term" value="F:zinc ion binding"/>
    <property type="evidence" value="ECO:0007669"/>
    <property type="project" value="UniProtKB-KW"/>
</dbReference>
<feature type="binding site" evidence="9">
    <location>
        <position position="103"/>
    </location>
    <ligand>
        <name>Zn(2+)</name>
        <dbReference type="ChEBI" id="CHEBI:29105"/>
        <label>2</label>
    </ligand>
</feature>
<keyword evidence="14" id="KW-1185">Reference proteome</keyword>
<feature type="binding site" evidence="9">
    <location>
        <position position="7"/>
    </location>
    <ligand>
        <name>Zn(2+)</name>
        <dbReference type="ChEBI" id="CHEBI:29105"/>
        <label>1</label>
    </ligand>
</feature>
<evidence type="ECO:0000256" key="4">
    <source>
        <dbReference type="ARBA" id="ARBA00022771"/>
    </source>
</evidence>
<dbReference type="SMART" id="SM00661">
    <property type="entry name" value="RPOL9"/>
    <property type="match status" value="1"/>
</dbReference>
<organism evidence="13 14">
    <name type="scientific">Thecamonas trahens ATCC 50062</name>
    <dbReference type="NCBI Taxonomy" id="461836"/>
    <lineage>
        <taxon>Eukaryota</taxon>
        <taxon>Apusozoa</taxon>
        <taxon>Apusomonadida</taxon>
        <taxon>Apusomonadidae</taxon>
        <taxon>Thecamonas</taxon>
    </lineage>
</organism>
<dbReference type="InterPro" id="IPR034014">
    <property type="entry name" value="Zn_ribbon_RPC11_C"/>
</dbReference>
<dbReference type="GeneID" id="25564202"/>
<dbReference type="STRING" id="461836.A0A0L0DC89"/>
<feature type="binding site" evidence="9">
    <location>
        <position position="75"/>
    </location>
    <ligand>
        <name>Zn(2+)</name>
        <dbReference type="ChEBI" id="CHEBI:29105"/>
        <label>2</label>
    </ligand>
</feature>
<name>A0A0L0DC89_THETB</name>
<evidence type="ECO:0000313" key="14">
    <source>
        <dbReference type="Proteomes" id="UP000054408"/>
    </source>
</evidence>
<dbReference type="RefSeq" id="XP_013758340.1">
    <property type="nucleotide sequence ID" value="XM_013902886.1"/>
</dbReference>
<accession>A0A0L0DC89</accession>
<evidence type="ECO:0000256" key="10">
    <source>
        <dbReference type="PIRSR" id="PIRSR005586-2"/>
    </source>
</evidence>
<sequence length="113" mass="12829">MLFCPTCANMLVAEDGVHDGGMAHATNTVFVCRTCTYVYHCVRRYTEAIELTHKEVDDVLGDSAWENVGTTQVDCEKCDNNQAYFMTIQIRSADEPMTEFYKCSECGHQWRNG</sequence>
<feature type="binding site" evidence="9">
    <location>
        <position position="35"/>
    </location>
    <ligand>
        <name>Zn(2+)</name>
        <dbReference type="ChEBI" id="CHEBI:29105"/>
        <label>1</label>
    </ligand>
</feature>